<dbReference type="EnsemblPlants" id="ORUFI02G02880.4">
    <property type="protein sequence ID" value="ORUFI02G02880.4"/>
    <property type="gene ID" value="ORUFI02G02880"/>
</dbReference>
<keyword evidence="3" id="KW-1185">Reference proteome</keyword>
<protein>
    <submittedName>
        <fullName evidence="2">Uncharacterized protein</fullName>
    </submittedName>
</protein>
<organism evidence="2 3">
    <name type="scientific">Oryza rufipogon</name>
    <name type="common">Brownbeard rice</name>
    <name type="synonym">Asian wild rice</name>
    <dbReference type="NCBI Taxonomy" id="4529"/>
    <lineage>
        <taxon>Eukaryota</taxon>
        <taxon>Viridiplantae</taxon>
        <taxon>Streptophyta</taxon>
        <taxon>Embryophyta</taxon>
        <taxon>Tracheophyta</taxon>
        <taxon>Spermatophyta</taxon>
        <taxon>Magnoliopsida</taxon>
        <taxon>Liliopsida</taxon>
        <taxon>Poales</taxon>
        <taxon>Poaceae</taxon>
        <taxon>BOP clade</taxon>
        <taxon>Oryzoideae</taxon>
        <taxon>Oryzeae</taxon>
        <taxon>Oryzinae</taxon>
        <taxon>Oryza</taxon>
    </lineage>
</organism>
<name>A0A0E0N9H4_ORYRU</name>
<evidence type="ECO:0000256" key="1">
    <source>
        <dbReference type="SAM" id="MobiDB-lite"/>
    </source>
</evidence>
<reference evidence="3" key="1">
    <citation type="submission" date="2013-06" db="EMBL/GenBank/DDBJ databases">
        <authorList>
            <person name="Zhao Q."/>
        </authorList>
    </citation>
    <scope>NUCLEOTIDE SEQUENCE</scope>
    <source>
        <strain evidence="3">cv. W1943</strain>
    </source>
</reference>
<accession>A0A0E0N9H4</accession>
<evidence type="ECO:0000313" key="2">
    <source>
        <dbReference type="EnsemblPlants" id="ORUFI02G02880.4"/>
    </source>
</evidence>
<dbReference type="Proteomes" id="UP000008022">
    <property type="component" value="Unassembled WGS sequence"/>
</dbReference>
<dbReference type="Gramene" id="ORUFI02G02880.4">
    <property type="protein sequence ID" value="ORUFI02G02880.4"/>
    <property type="gene ID" value="ORUFI02G02880"/>
</dbReference>
<dbReference type="OMA" id="FRNIDCM"/>
<sequence>MQRKTKTNLRWLGTVARQREEWPGGGGNRQGDDDDHYPDSGLPREGLTRDQGIDDHGQRPELKKKGSISSMATPQLDSFDGLATGILAILVARSLGLRSTGLTGTATLSTAALQACSRTAIARSVFRNIDCMKSTELKGNGTSTERRQGNEQEIETTAAQSAMATVVILAAGGKNLSGGEAEALPLELLGFGRE</sequence>
<proteinExistence type="predicted"/>
<dbReference type="AlphaFoldDB" id="A0A0E0N9H4"/>
<evidence type="ECO:0000313" key="3">
    <source>
        <dbReference type="Proteomes" id="UP000008022"/>
    </source>
</evidence>
<feature type="compositionally biased region" description="Basic and acidic residues" evidence="1">
    <location>
        <begin position="46"/>
        <end position="64"/>
    </location>
</feature>
<feature type="region of interest" description="Disordered" evidence="1">
    <location>
        <begin position="1"/>
        <end position="74"/>
    </location>
</feature>
<reference evidence="2" key="2">
    <citation type="submission" date="2015-06" db="UniProtKB">
        <authorList>
            <consortium name="EnsemblPlants"/>
        </authorList>
    </citation>
    <scope>IDENTIFICATION</scope>
</reference>
<dbReference type="HOGENOM" id="CLU_1404519_0_0_1"/>